<protein>
    <submittedName>
        <fullName evidence="1">Helix-turn-helix domain-containing protein</fullName>
    </submittedName>
</protein>
<dbReference type="Proteomes" id="UP001139054">
    <property type="component" value="Unassembled WGS sequence"/>
</dbReference>
<proteinExistence type="predicted"/>
<evidence type="ECO:0000313" key="1">
    <source>
        <dbReference type="EMBL" id="MCG2628297.1"/>
    </source>
</evidence>
<dbReference type="AlphaFoldDB" id="A0A9X1R681"/>
<organism evidence="1 2">
    <name type="scientific">Bradyrhizobium zhengyangense</name>
    <dbReference type="NCBI Taxonomy" id="2911009"/>
    <lineage>
        <taxon>Bacteria</taxon>
        <taxon>Pseudomonadati</taxon>
        <taxon>Pseudomonadota</taxon>
        <taxon>Alphaproteobacteria</taxon>
        <taxon>Hyphomicrobiales</taxon>
        <taxon>Nitrobacteraceae</taxon>
        <taxon>Bradyrhizobium</taxon>
    </lineage>
</organism>
<sequence length="171" mass="19549">MLQLRSKSRSKKGRGRPTVYRAEFAEQAKKLCELGATEFDLAGFFKVSVPTIWRWRTSIPEFCNAVGAGKYKSDDRVEMSLYHRAVGYSFHTEKVFQHQGQIVRAPIIEHVPPDVGAAALWLKNRRPQQWRDRQEEVRIDVHMSLAELVNLSYRSDLPELPPAKAAVAEEA</sequence>
<accession>A0A9X1R681</accession>
<dbReference type="EMBL" id="JAKLTY010000010">
    <property type="protein sequence ID" value="MCG2628297.1"/>
    <property type="molecule type" value="Genomic_DNA"/>
</dbReference>
<reference evidence="1" key="1">
    <citation type="submission" date="2022-01" db="EMBL/GenBank/DDBJ databases">
        <title>Genome sequnece data of strain Bradyrhizobium sp. nov.</title>
        <authorList>
            <person name="Zhang J."/>
        </authorList>
    </citation>
    <scope>NUCLEOTIDE SEQUENCE</scope>
    <source>
        <strain evidence="1">WYCCWR 13023</strain>
    </source>
</reference>
<evidence type="ECO:0000313" key="2">
    <source>
        <dbReference type="Proteomes" id="UP001139054"/>
    </source>
</evidence>
<dbReference type="RefSeq" id="WP_237890437.1">
    <property type="nucleotide sequence ID" value="NZ_JAKLTY010000010.1"/>
</dbReference>
<name>A0A9X1R681_9BRAD</name>
<gene>
    <name evidence="1" type="ORF">L6654_16825</name>
</gene>
<comment type="caution">
    <text evidence="1">The sequence shown here is derived from an EMBL/GenBank/DDBJ whole genome shotgun (WGS) entry which is preliminary data.</text>
</comment>